<feature type="compositionally biased region" description="Low complexity" evidence="1">
    <location>
        <begin position="1374"/>
        <end position="1392"/>
    </location>
</feature>
<feature type="compositionally biased region" description="Basic residues" evidence="1">
    <location>
        <begin position="460"/>
        <end position="472"/>
    </location>
</feature>
<feature type="region of interest" description="Disordered" evidence="1">
    <location>
        <begin position="1"/>
        <end position="23"/>
    </location>
</feature>
<feature type="compositionally biased region" description="Basic and acidic residues" evidence="1">
    <location>
        <begin position="2019"/>
        <end position="2028"/>
    </location>
</feature>
<feature type="region of interest" description="Disordered" evidence="1">
    <location>
        <begin position="66"/>
        <end position="222"/>
    </location>
</feature>
<feature type="region of interest" description="Disordered" evidence="1">
    <location>
        <begin position="1631"/>
        <end position="1663"/>
    </location>
</feature>
<feature type="compositionally biased region" description="Polar residues" evidence="1">
    <location>
        <begin position="208"/>
        <end position="222"/>
    </location>
</feature>
<feature type="compositionally biased region" description="Basic and acidic residues" evidence="1">
    <location>
        <begin position="1359"/>
        <end position="1369"/>
    </location>
</feature>
<sequence>MSTAVYHRRWDKRGSSGATSTRCVTSNVEPHCYGTSWNSVRWNKPLGDRGHASRLAIALDSAQKSSLPGAFSTSATSSFGSQPPSRRFTDTGGVGSSALERTSRFGGSTLSSSKDTLSSYRSPSQRASWTSESSSQRSSLVNNYLHSRNTAKESSIGPSRGDLYNSSRYSSLEKGRSTAVPSRSAYESPYSRRMALSPAPSAVREGSTRSPSTSRLFASATQKQDRPWRVRLADAARLRNVHGDDMGAVCSSLVASRARRSSITSQNSGDELQSSLSALRSYVDNSAMVTSRYRRGSRQSSVDVPTIGENSALRSTTYPLTSRNSLGASNFASASRSSAKYRETPMSRSYSPVRPQEDLYNSLVARYGSMSRDVSPRIRHLLRQSSNDSLLDSAYSRTSLLPKSAMIREGSHEGDPIRRRMSFRERMARHQSRQRSQTREPASDSESTSGAEERAESRERRLRKKRLKRKTHSPAINVHLADSRGDPDGAAFETVELTKSGAAIDEQSNAVKEKELIISSHSPLLAPHFIAAVVSTSSEHEPPPSPEPEGGGCTFLSNSHIIEYDTKENDVSVVAEVVKAEDHPTPLDMGHSGSKNDKETGNIDETAKPRKKLFSFSRKKKSAELETNSNYAKRKKDAKSADADKSDESHKHKSNDELGKELLSVPVENSRESHLSSKIDNAKPNKCDGSEKKCEQDLDPVDTAHLSPHFVSATKAKRSLKYSSCNTALKNATSVDSANELPEVGGQEYSAIAHFNPGRRKKSPAPVPGTWSGPDHEMNISQIKAIEKQTTSANTTIQLTKRGDLSSNTGNIVTILKTFSFCEAPMLTVRLPKKKVLKEVNTDACFEAFEIEEQITLTRKCECTSSVSKKAREPPVKKRIVRQPSPAISDVSFTFSTKCDRLEKTQHHIKAKSKLVANCCLATKPPSTSVATVEETVAKNESAEMSSGAQVTVLSSPIAGQNYYRCKRRMRATPSKAKRQSMPTLSAIINEQEVIIEEEKKRLSQAALDLEAKTNQYLEHSGGNGSLASVVLEQLRNSDQRPVWRRNKSSAVRQAHGEGGDNQLVLPDRSILEEYVKRKRGRGERLHSEPPIVESEEIRCSPCLSTASELIPASTVRVYESVRNVPYITAPSRSRLSSVESIRPSPPPPPMRDNSKTLDLLSYGEKMLSASYHGLKNSQQNRNQRSSSLTVKPTFVFDAPLSPFEERMQNQAFRLRRSSATSDMSPFSEGDAFVEDGAPTLEVVMQLPAHPRSRQLCAENASVCIGTPITSNFEAAAAAASQPRHERYAAHIPVKGADGGSGRISSASIDSTNSGTLDTASKQVDHMIDQARYRHHQHRSKFKEAIDYLDQIFEDLKKECDTPQDERSRPSRPAPTKTTPTKTTSQKVTPKPAFKTPPANSSTPTADLRIRFRPQPEASRQPAVSQESQSSSTPQPSRAPPLHLQPKVPVSERPPPEKLENSSEDVDVSETIILPCVDRKLRGERLDFTRKWLAGDIKSWASVQPKSDLLLGGLEEEPADYEFDECSIGSCSAEVAAINSMDRKKKKIREVPNIIQNVVPPAKPIRKPNAQQQKYDQPAPIKPQPVRAQPVYGLATSSNAYNFNSFPQPFREAGGRMDNEEHFNGNQCALKRMSSHDQAPERKRSSEGVSWRSTSQETYNTVGSVRSEENAVIRASGAFAQYHPSGTSMRGSVNSLPDAGLIMRTQHIRQPDPILSIDALVAELELNTDEVSVNEKRRSFPTRLEASTDRFHENEQPVNSRQPSRSKKISKTSSVDRGARRVQQQKMAFDEMANMLRNVAGDIHSNEQPRSRKHDQFPPASGTILSPFETINQEKLNPSRVEAIQSMFESKQGAPTWRLNVSHGRRPSCEEDTYYEINEFTSTRKERSPLHSRPIVKPTSPTVRSSFAAQPQQQRRNAQPGAALPMQPAQHDFVPAFPITQPPSHPPGSANSSQTGGYYSSGSSLGAPSSYAPSHQHSSLPRSSASGTRGSLIGKQSTSSRPGSFEDEDDGFYDNIPINERRFSRGSEVDNTSMNSHRPPPNSKVCGGTRLGQFLRKIGSSKPPVNAASLMSLNTVANENMLGHAPLMKSNSLSNEPWKTHIIGNPKKAARNAPDKRAGLGQRLKNSIFGSKKRLD</sequence>
<feature type="compositionally biased region" description="Basic residues" evidence="1">
    <location>
        <begin position="609"/>
        <end position="621"/>
    </location>
</feature>
<name>A0A915C5Q3_PARUN</name>
<feature type="compositionally biased region" description="Polar residues" evidence="1">
    <location>
        <begin position="140"/>
        <end position="157"/>
    </location>
</feature>
<feature type="compositionally biased region" description="Low complexity" evidence="1">
    <location>
        <begin position="69"/>
        <end position="81"/>
    </location>
</feature>
<organism evidence="2 3">
    <name type="scientific">Parascaris univalens</name>
    <name type="common">Nematode worm</name>
    <dbReference type="NCBI Taxonomy" id="6257"/>
    <lineage>
        <taxon>Eukaryota</taxon>
        <taxon>Metazoa</taxon>
        <taxon>Ecdysozoa</taxon>
        <taxon>Nematoda</taxon>
        <taxon>Chromadorea</taxon>
        <taxon>Rhabditida</taxon>
        <taxon>Spirurina</taxon>
        <taxon>Ascaridomorpha</taxon>
        <taxon>Ascaridoidea</taxon>
        <taxon>Ascarididae</taxon>
        <taxon>Parascaris</taxon>
    </lineage>
</organism>
<accession>A0A915C5Q3</accession>
<feature type="compositionally biased region" description="Basic and acidic residues" evidence="1">
    <location>
        <begin position="638"/>
        <end position="660"/>
    </location>
</feature>
<feature type="region of interest" description="Disordered" evidence="1">
    <location>
        <begin position="753"/>
        <end position="775"/>
    </location>
</feature>
<feature type="region of interest" description="Disordered" evidence="1">
    <location>
        <begin position="1359"/>
        <end position="1466"/>
    </location>
</feature>
<feature type="compositionally biased region" description="Basic and acidic residues" evidence="1">
    <location>
        <begin position="1634"/>
        <end position="1646"/>
    </location>
</feature>
<feature type="compositionally biased region" description="Low complexity" evidence="1">
    <location>
        <begin position="1908"/>
        <end position="1923"/>
    </location>
</feature>
<feature type="region of interest" description="Disordered" evidence="1">
    <location>
        <begin position="1882"/>
        <end position="2047"/>
    </location>
</feature>
<feature type="compositionally biased region" description="Basic residues" evidence="1">
    <location>
        <begin position="1"/>
        <end position="11"/>
    </location>
</feature>
<feature type="compositionally biased region" description="Polar residues" evidence="1">
    <location>
        <begin position="1975"/>
        <end position="2002"/>
    </location>
</feature>
<feature type="region of interest" description="Disordered" evidence="1">
    <location>
        <begin position="1731"/>
        <end position="1781"/>
    </location>
</feature>
<feature type="region of interest" description="Disordered" evidence="1">
    <location>
        <begin position="1294"/>
        <end position="1318"/>
    </location>
</feature>
<feature type="compositionally biased region" description="Basic and acidic residues" evidence="1">
    <location>
        <begin position="1746"/>
        <end position="1755"/>
    </location>
</feature>
<feature type="compositionally biased region" description="Low complexity" evidence="1">
    <location>
        <begin position="1952"/>
        <end position="1974"/>
    </location>
</feature>
<feature type="region of interest" description="Disordered" evidence="1">
    <location>
        <begin position="1805"/>
        <end position="1825"/>
    </location>
</feature>
<feature type="compositionally biased region" description="Polar residues" evidence="1">
    <location>
        <begin position="1303"/>
        <end position="1318"/>
    </location>
</feature>
<evidence type="ECO:0000313" key="2">
    <source>
        <dbReference type="Proteomes" id="UP000887569"/>
    </source>
</evidence>
<reference evidence="3" key="1">
    <citation type="submission" date="2022-11" db="UniProtKB">
        <authorList>
            <consortium name="WormBaseParasite"/>
        </authorList>
    </citation>
    <scope>IDENTIFICATION</scope>
</reference>
<feature type="region of interest" description="Disordered" evidence="1">
    <location>
        <begin position="2107"/>
        <end position="2136"/>
    </location>
</feature>
<feature type="region of interest" description="Disordered" evidence="1">
    <location>
        <begin position="581"/>
        <end position="694"/>
    </location>
</feature>
<feature type="region of interest" description="Disordered" evidence="1">
    <location>
        <begin position="426"/>
        <end position="488"/>
    </location>
</feature>
<keyword evidence="2" id="KW-1185">Reference proteome</keyword>
<feature type="region of interest" description="Disordered" evidence="1">
    <location>
        <begin position="1134"/>
        <end position="1155"/>
    </location>
</feature>
<feature type="compositionally biased region" description="Polar residues" evidence="1">
    <location>
        <begin position="1647"/>
        <end position="1663"/>
    </location>
</feature>
<feature type="compositionally biased region" description="Basic and acidic residues" evidence="1">
    <location>
        <begin position="669"/>
        <end position="694"/>
    </location>
</feature>
<dbReference type="WBParaSite" id="PgR088_g030_t02">
    <property type="protein sequence ID" value="PgR088_g030_t02"/>
    <property type="gene ID" value="PgR088_g030"/>
</dbReference>
<feature type="compositionally biased region" description="Low complexity" evidence="1">
    <location>
        <begin position="108"/>
        <end position="139"/>
    </location>
</feature>
<proteinExistence type="predicted"/>
<evidence type="ECO:0000313" key="3">
    <source>
        <dbReference type="WBParaSite" id="PgR088_g030_t02"/>
    </source>
</evidence>
<protein>
    <submittedName>
        <fullName evidence="3">Supervillin</fullName>
    </submittedName>
</protein>
<feature type="compositionally biased region" description="Low complexity" evidence="1">
    <location>
        <begin position="1421"/>
        <end position="1436"/>
    </location>
</feature>
<feature type="compositionally biased region" description="Basic and acidic residues" evidence="1">
    <location>
        <begin position="1805"/>
        <end position="1816"/>
    </location>
</feature>
<dbReference type="Proteomes" id="UP000887569">
    <property type="component" value="Unplaced"/>
</dbReference>
<feature type="compositionally biased region" description="Basic and acidic residues" evidence="1">
    <location>
        <begin position="594"/>
        <end position="608"/>
    </location>
</feature>
<feature type="region of interest" description="Disordered" evidence="1">
    <location>
        <begin position="1561"/>
        <end position="1585"/>
    </location>
</feature>
<evidence type="ECO:0000256" key="1">
    <source>
        <dbReference type="SAM" id="MobiDB-lite"/>
    </source>
</evidence>
<feature type="region of interest" description="Disordered" evidence="1">
    <location>
        <begin position="331"/>
        <end position="353"/>
    </location>
</feature>